<reference evidence="1 2" key="1">
    <citation type="submission" date="2016-07" db="EMBL/GenBank/DDBJ databases">
        <title>Pervasive Adenine N6-methylation of Active Genes in Fungi.</title>
        <authorList>
            <consortium name="DOE Joint Genome Institute"/>
            <person name="Mondo S.J."/>
            <person name="Dannebaum R.O."/>
            <person name="Kuo R.C."/>
            <person name="Labutti K."/>
            <person name="Haridas S."/>
            <person name="Kuo A."/>
            <person name="Salamov A."/>
            <person name="Ahrendt S.R."/>
            <person name="Lipzen A."/>
            <person name="Sullivan W."/>
            <person name="Andreopoulos W.B."/>
            <person name="Clum A."/>
            <person name="Lindquist E."/>
            <person name="Daum C."/>
            <person name="Ramamoorthy G.K."/>
            <person name="Gryganskyi A."/>
            <person name="Culley D."/>
            <person name="Magnuson J.K."/>
            <person name="James T.Y."/>
            <person name="O'Malley M.A."/>
            <person name="Stajich J.E."/>
            <person name="Spatafora J.W."/>
            <person name="Visel A."/>
            <person name="Grigoriev I.V."/>
        </authorList>
    </citation>
    <scope>NUCLEOTIDE SEQUENCE [LARGE SCALE GENOMIC DNA]</scope>
    <source>
        <strain evidence="1 2">62-1032</strain>
    </source>
</reference>
<dbReference type="InParanoid" id="A0A1Y2EZ12"/>
<organism evidence="1 2">
    <name type="scientific">Leucosporidium creatinivorum</name>
    <dbReference type="NCBI Taxonomy" id="106004"/>
    <lineage>
        <taxon>Eukaryota</taxon>
        <taxon>Fungi</taxon>
        <taxon>Dikarya</taxon>
        <taxon>Basidiomycota</taxon>
        <taxon>Pucciniomycotina</taxon>
        <taxon>Microbotryomycetes</taxon>
        <taxon>Leucosporidiales</taxon>
        <taxon>Leucosporidium</taxon>
    </lineage>
</organism>
<evidence type="ECO:0000313" key="2">
    <source>
        <dbReference type="Proteomes" id="UP000193467"/>
    </source>
</evidence>
<feature type="non-terminal residue" evidence="1">
    <location>
        <position position="1"/>
    </location>
</feature>
<dbReference type="AlphaFoldDB" id="A0A1Y2EZ12"/>
<dbReference type="Proteomes" id="UP000193467">
    <property type="component" value="Unassembled WGS sequence"/>
</dbReference>
<dbReference type="OrthoDB" id="2501045at2759"/>
<gene>
    <name evidence="1" type="ORF">BCR35DRAFT_247603</name>
</gene>
<name>A0A1Y2EZ12_9BASI</name>
<feature type="non-terminal residue" evidence="1">
    <location>
        <position position="241"/>
    </location>
</feature>
<accession>A0A1Y2EZ12</accession>
<comment type="caution">
    <text evidence="1">The sequence shown here is derived from an EMBL/GenBank/DDBJ whole genome shotgun (WGS) entry which is preliminary data.</text>
</comment>
<evidence type="ECO:0000313" key="1">
    <source>
        <dbReference type="EMBL" id="ORY75975.1"/>
    </source>
</evidence>
<sequence>SAAALNIQKALESAFAAANLSQSDLDASTTASLEACLTTVLASGGMPDGYSCLTSSGADSASLTSTLNTILEQFVGILPNVVLSSVFDAVTPLLGNLLPASETALIAQIQESIQSVIASLSGNSVTALEQVQTCYTEAVQMKGNSSALACITKSGGALSTLQTASNSVLEQFVGVLPASLTTAVQNILTYNIDSTSTANQTLAAEVSAQISNAINSVASTLSGNTVTLAEILQGCAADLIA</sequence>
<proteinExistence type="predicted"/>
<keyword evidence="2" id="KW-1185">Reference proteome</keyword>
<dbReference type="EMBL" id="MCGR01000036">
    <property type="protein sequence ID" value="ORY75975.1"/>
    <property type="molecule type" value="Genomic_DNA"/>
</dbReference>
<protein>
    <submittedName>
        <fullName evidence="1">Uncharacterized protein</fullName>
    </submittedName>
</protein>